<comment type="caution">
    <text evidence="2">The sequence shown here is derived from an EMBL/GenBank/DDBJ whole genome shotgun (WGS) entry which is preliminary data.</text>
</comment>
<feature type="transmembrane region" description="Helical" evidence="1">
    <location>
        <begin position="6"/>
        <end position="36"/>
    </location>
</feature>
<dbReference type="AlphaFoldDB" id="A0A1Y5N9I2"/>
<keyword evidence="1" id="KW-0812">Transmembrane</keyword>
<name>A0A1Y5N9I2_9BACT</name>
<accession>A0A1Y5N9I2</accession>
<dbReference type="Proteomes" id="UP000196534">
    <property type="component" value="Unassembled WGS sequence"/>
</dbReference>
<dbReference type="EMBL" id="NDYR01000011">
    <property type="protein sequence ID" value="OUT17541.1"/>
    <property type="molecule type" value="Genomic_DNA"/>
</dbReference>
<keyword evidence="1" id="KW-1133">Transmembrane helix</keyword>
<protein>
    <submittedName>
        <fullName evidence="2">Uncharacterized protein</fullName>
    </submittedName>
</protein>
<reference evidence="2 3" key="1">
    <citation type="submission" date="2017-04" db="EMBL/GenBank/DDBJ databases">
        <title>Complete genome of Campylobacter concisus ATCC 33237T and draft genomes for an additional eight well characterized C. concisus strains.</title>
        <authorList>
            <person name="Cornelius A.J."/>
            <person name="Miller W.G."/>
            <person name="Lastovica A.J."/>
            <person name="On S.L."/>
            <person name="French N.P."/>
            <person name="Vandenberg O."/>
            <person name="Biggs P.J."/>
        </authorList>
    </citation>
    <scope>NUCLEOTIDE SEQUENCE [LARGE SCALE GENOMIC DNA]</scope>
    <source>
        <strain evidence="2 3">Lasto205.94</strain>
    </source>
</reference>
<evidence type="ECO:0000313" key="2">
    <source>
        <dbReference type="EMBL" id="OUT17541.1"/>
    </source>
</evidence>
<organism evidence="2 3">
    <name type="scientific">Campylobacter concisus</name>
    <dbReference type="NCBI Taxonomy" id="199"/>
    <lineage>
        <taxon>Bacteria</taxon>
        <taxon>Pseudomonadati</taxon>
        <taxon>Campylobacterota</taxon>
        <taxon>Epsilonproteobacteria</taxon>
        <taxon>Campylobacterales</taxon>
        <taxon>Campylobacteraceae</taxon>
        <taxon>Campylobacter</taxon>
    </lineage>
</organism>
<evidence type="ECO:0000256" key="1">
    <source>
        <dbReference type="SAM" id="Phobius"/>
    </source>
</evidence>
<gene>
    <name evidence="2" type="ORF">B9N61_07475</name>
</gene>
<keyword evidence="1" id="KW-0472">Membrane</keyword>
<proteinExistence type="predicted"/>
<sequence>MVLFDHFWLMLVFAIKFSNAVFSVMISLLSTFLWLVEHGTISYSCLISSFKIPTIKTAFT</sequence>
<evidence type="ECO:0000313" key="3">
    <source>
        <dbReference type="Proteomes" id="UP000196534"/>
    </source>
</evidence>